<feature type="compositionally biased region" description="Basic and acidic residues" evidence="1">
    <location>
        <begin position="99"/>
        <end position="111"/>
    </location>
</feature>
<dbReference type="AlphaFoldDB" id="A0A086SYE9"/>
<feature type="compositionally biased region" description="Polar residues" evidence="1">
    <location>
        <begin position="455"/>
        <end position="466"/>
    </location>
</feature>
<feature type="compositionally biased region" description="Pro residues" evidence="1">
    <location>
        <begin position="654"/>
        <end position="670"/>
    </location>
</feature>
<reference evidence="3" key="1">
    <citation type="journal article" date="2014" name="Genome Announc.">
        <title>Genome sequence and annotation of Acremonium chrysogenum, producer of the beta-lactam antibiotic cephalosporin C.</title>
        <authorList>
            <person name="Terfehr D."/>
            <person name="Dahlmann T.A."/>
            <person name="Specht T."/>
            <person name="Zadra I."/>
            <person name="Kuernsteiner H."/>
            <person name="Kueck U."/>
        </authorList>
    </citation>
    <scope>NUCLEOTIDE SEQUENCE [LARGE SCALE GENOMIC DNA]</scope>
    <source>
        <strain evidence="3">ATCC 11550 / CBS 779.69 / DSM 880 / IAM 14645 / JCM 23072 / IMI 49137</strain>
    </source>
</reference>
<dbReference type="STRING" id="857340.A0A086SYE9"/>
<dbReference type="EMBL" id="JPKY01000103">
    <property type="protein sequence ID" value="KFH42131.1"/>
    <property type="molecule type" value="Genomic_DNA"/>
</dbReference>
<feature type="compositionally biased region" description="Low complexity" evidence="1">
    <location>
        <begin position="388"/>
        <end position="399"/>
    </location>
</feature>
<feature type="compositionally biased region" description="Basic residues" evidence="1">
    <location>
        <begin position="212"/>
        <end position="235"/>
    </location>
</feature>
<dbReference type="PANTHER" id="PTHR48125:SF10">
    <property type="entry name" value="OS12G0136300 PROTEIN"/>
    <property type="match status" value="1"/>
</dbReference>
<evidence type="ECO:0008006" key="4">
    <source>
        <dbReference type="Google" id="ProtNLM"/>
    </source>
</evidence>
<keyword evidence="3" id="KW-1185">Reference proteome</keyword>
<feature type="compositionally biased region" description="Basic and acidic residues" evidence="1">
    <location>
        <begin position="296"/>
        <end position="306"/>
    </location>
</feature>
<evidence type="ECO:0000256" key="1">
    <source>
        <dbReference type="SAM" id="MobiDB-lite"/>
    </source>
</evidence>
<dbReference type="PANTHER" id="PTHR48125">
    <property type="entry name" value="LP07818P1"/>
    <property type="match status" value="1"/>
</dbReference>
<feature type="compositionally biased region" description="Low complexity" evidence="1">
    <location>
        <begin position="349"/>
        <end position="369"/>
    </location>
</feature>
<dbReference type="HOGENOM" id="CLU_011402_0_0_1"/>
<feature type="compositionally biased region" description="Basic and acidic residues" evidence="1">
    <location>
        <begin position="611"/>
        <end position="621"/>
    </location>
</feature>
<evidence type="ECO:0000313" key="2">
    <source>
        <dbReference type="EMBL" id="KFH42131.1"/>
    </source>
</evidence>
<feature type="region of interest" description="Disordered" evidence="1">
    <location>
        <begin position="83"/>
        <end position="115"/>
    </location>
</feature>
<comment type="caution">
    <text evidence="2">The sequence shown here is derived from an EMBL/GenBank/DDBJ whole genome shotgun (WGS) entry which is preliminary data.</text>
</comment>
<feature type="compositionally biased region" description="Polar residues" evidence="1">
    <location>
        <begin position="697"/>
        <end position="706"/>
    </location>
</feature>
<accession>A0A086SYE9</accession>
<proteinExistence type="predicted"/>
<feature type="compositionally biased region" description="Basic and acidic residues" evidence="1">
    <location>
        <begin position="468"/>
        <end position="499"/>
    </location>
</feature>
<feature type="region of interest" description="Disordered" evidence="1">
    <location>
        <begin position="176"/>
        <end position="706"/>
    </location>
</feature>
<feature type="compositionally biased region" description="Low complexity" evidence="1">
    <location>
        <begin position="674"/>
        <end position="683"/>
    </location>
</feature>
<feature type="compositionally biased region" description="Low complexity" evidence="1">
    <location>
        <begin position="243"/>
        <end position="259"/>
    </location>
</feature>
<dbReference type="OrthoDB" id="275715at2759"/>
<name>A0A086SYE9_HAPC1</name>
<feature type="compositionally biased region" description="Acidic residues" evidence="1">
    <location>
        <begin position="267"/>
        <end position="295"/>
    </location>
</feature>
<feature type="region of interest" description="Disordered" evidence="1">
    <location>
        <begin position="1"/>
        <end position="21"/>
    </location>
</feature>
<dbReference type="Proteomes" id="UP000029964">
    <property type="component" value="Unassembled WGS sequence"/>
</dbReference>
<sequence length="706" mass="73474">MAPGTRRAANRGAYAEHDDFEGLPVRQWRQDWVTVAPPEHQEQQQQNDIWAVELLHGMPKDANLLPPHTQELLRAARSGRLYKRPAPIEEEEVDPDAPLPDKTEKKEDDNSPKGFSVKLWKQIPRNVEAATVSHLAKRRKGIITIASKTVEDKVTGPTVTRATVKRIDAAGNPYTEEVTLGEGQQVDGEIISTRVEPVAANAEALAAPPPPPRRRPPPPKRKAKAGPGRGKKKMKIPLPGTEQPAGAAPGPDGAAAQKPDAGKGEGDDLIVDSEMAEGDDNEEDDDEGDEGEGDEAEGKESADGQREVTSQPSENQDKEMADIPTTVGTPAPQPADVEMKDDDTSSKEPTPTNPLTLAPPAASLASGSPKIEGSPLKNVSVASPPAPQVDVAQDSAADAEQPRPSLPAEDSTVAAPPSTIVGEAPEEATERDLPPAEPSNGPDEALLPPPPDQVGNISSPKASSKAESVPDHTSEGGEKAKEETGSEEIIPEKPVHAHQDSVMTEDTIKPDDSASAGIPATVSGSRSEVAPASTEQGLGSISPADVAQEGGKSEEAGETGEAQGAQVSEAPQGAQPAEEAQEPVQASGPEDDAAAPATNPEPDLLGGLMGELDREASKDETVPPVSEPAQETTDAAPEAVAEPAQDSEAKPAEQPVPEPDPAPVAEPVPEPAEVEPTAVEKPAGQGEQPAEPEAKDSSNAAETTEG</sequence>
<organism evidence="2 3">
    <name type="scientific">Hapsidospora chrysogenum (strain ATCC 11550 / CBS 779.69 / DSM 880 / IAM 14645 / JCM 23072 / IMI 49137)</name>
    <name type="common">Acremonium chrysogenum</name>
    <dbReference type="NCBI Taxonomy" id="857340"/>
    <lineage>
        <taxon>Eukaryota</taxon>
        <taxon>Fungi</taxon>
        <taxon>Dikarya</taxon>
        <taxon>Ascomycota</taxon>
        <taxon>Pezizomycotina</taxon>
        <taxon>Sordariomycetes</taxon>
        <taxon>Hypocreomycetidae</taxon>
        <taxon>Hypocreales</taxon>
        <taxon>Bionectriaceae</taxon>
        <taxon>Hapsidospora</taxon>
    </lineage>
</organism>
<gene>
    <name evidence="2" type="ORF">ACRE_071450</name>
</gene>
<protein>
    <recommendedName>
        <fullName evidence="4">Apopolysialoglycoprotein</fullName>
    </recommendedName>
</protein>
<evidence type="ECO:0000313" key="3">
    <source>
        <dbReference type="Proteomes" id="UP000029964"/>
    </source>
</evidence>
<feature type="compositionally biased region" description="Low complexity" evidence="1">
    <location>
        <begin position="559"/>
        <end position="586"/>
    </location>
</feature>